<dbReference type="PIRSF" id="PIRSF009160">
    <property type="entry name" value="UCP009160"/>
    <property type="match status" value="1"/>
</dbReference>
<accession>A0ABT7VV29</accession>
<feature type="transmembrane region" description="Helical" evidence="1">
    <location>
        <begin position="33"/>
        <end position="50"/>
    </location>
</feature>
<name>A0ABT7VV29_9GAMM</name>
<evidence type="ECO:0000256" key="1">
    <source>
        <dbReference type="SAM" id="Phobius"/>
    </source>
</evidence>
<reference evidence="2" key="1">
    <citation type="submission" date="2023-06" db="EMBL/GenBank/DDBJ databases">
        <title>Uncultivated large filamentous bacteria from sulfidic sediments reveal new species and different genomic features in energy metabolism and defense.</title>
        <authorList>
            <person name="Fonseca A."/>
        </authorList>
    </citation>
    <scope>NUCLEOTIDE SEQUENCE</scope>
    <source>
        <strain evidence="2">HSG4</strain>
    </source>
</reference>
<keyword evidence="1" id="KW-0812">Transmembrane</keyword>
<keyword evidence="3" id="KW-1185">Reference proteome</keyword>
<feature type="transmembrane region" description="Helical" evidence="1">
    <location>
        <begin position="217"/>
        <end position="235"/>
    </location>
</feature>
<proteinExistence type="predicted"/>
<dbReference type="EMBL" id="JAUCGM010000630">
    <property type="protein sequence ID" value="MDM8563429.1"/>
    <property type="molecule type" value="Genomic_DNA"/>
</dbReference>
<gene>
    <name evidence="2" type="ORF">QUF54_08760</name>
</gene>
<dbReference type="Proteomes" id="UP001171945">
    <property type="component" value="Unassembled WGS sequence"/>
</dbReference>
<dbReference type="Pfam" id="PF12811">
    <property type="entry name" value="BaxI_1"/>
    <property type="match status" value="1"/>
</dbReference>
<keyword evidence="1" id="KW-0472">Membrane</keyword>
<keyword evidence="1" id="KW-1133">Transmembrane helix</keyword>
<feature type="transmembrane region" description="Helical" evidence="1">
    <location>
        <begin position="115"/>
        <end position="134"/>
    </location>
</feature>
<evidence type="ECO:0000313" key="2">
    <source>
        <dbReference type="EMBL" id="MDM8563429.1"/>
    </source>
</evidence>
<feature type="transmembrane region" description="Helical" evidence="1">
    <location>
        <begin position="146"/>
        <end position="170"/>
    </location>
</feature>
<dbReference type="PANTHER" id="PTHR41282:SF1">
    <property type="entry name" value="CONSERVED TRANSMEMBRANE PROTEIN-RELATED"/>
    <property type="match status" value="1"/>
</dbReference>
<comment type="caution">
    <text evidence="2">The sequence shown here is derived from an EMBL/GenBank/DDBJ whole genome shotgun (WGS) entry which is preliminary data.</text>
</comment>
<protein>
    <submittedName>
        <fullName evidence="2">Bax inhibitor-1/YccA family protein</fullName>
    </submittedName>
</protein>
<feature type="transmembrane region" description="Helical" evidence="1">
    <location>
        <begin position="62"/>
        <end position="82"/>
    </location>
</feature>
<dbReference type="InterPro" id="IPR010539">
    <property type="entry name" value="BaxI_1-like"/>
</dbReference>
<feature type="transmembrane region" description="Helical" evidence="1">
    <location>
        <begin position="182"/>
        <end position="205"/>
    </location>
</feature>
<dbReference type="PANTHER" id="PTHR41282">
    <property type="entry name" value="CONSERVED TRANSMEMBRANE PROTEIN-RELATED"/>
    <property type="match status" value="1"/>
</dbReference>
<evidence type="ECO:0000313" key="3">
    <source>
        <dbReference type="Proteomes" id="UP001171945"/>
    </source>
</evidence>
<organism evidence="2 3">
    <name type="scientific">Candidatus Marithioploca araucensis</name>
    <dbReference type="NCBI Taxonomy" id="70273"/>
    <lineage>
        <taxon>Bacteria</taxon>
        <taxon>Pseudomonadati</taxon>
        <taxon>Pseudomonadota</taxon>
        <taxon>Gammaproteobacteria</taxon>
        <taxon>Thiotrichales</taxon>
        <taxon>Thiotrichaceae</taxon>
        <taxon>Candidatus Marithioploca</taxon>
    </lineage>
</organism>
<feature type="transmembrane region" description="Helical" evidence="1">
    <location>
        <begin position="89"/>
        <end position="109"/>
    </location>
</feature>
<sequence length="247" mass="27359">MQIGNPALKRRFKDNQISLIDEMTIGGTVNKTIMLLILVLITSAWTWHLFYSTSAWEREDVMIPYLLIGSIGGLIIGFIVIFKPESSPVLAPVYALLEGLAIGSISALFEKEFPGIVIQTVALTFGTLFCLLLAYKSGLIKVTKNFVLGVVAAMGAILLIYLIDIGLLFFGMRIHFIHESGWAGIGFSLFVVTIAAFSLLLDFELIRKGAENGAPKYMEWYSAFGLIVTLLWLYLEMLQLLAKTHSD</sequence>